<reference evidence="1 2" key="1">
    <citation type="submission" date="2020-03" db="EMBL/GenBank/DDBJ databases">
        <title>Whole genome shotgun sequence of Phytohabitans houttuyneae NBRC 108639.</title>
        <authorList>
            <person name="Komaki H."/>
            <person name="Tamura T."/>
        </authorList>
    </citation>
    <scope>NUCLEOTIDE SEQUENCE [LARGE SCALE GENOMIC DNA]</scope>
    <source>
        <strain evidence="1 2">NBRC 108639</strain>
    </source>
</reference>
<gene>
    <name evidence="1" type="ORF">Phou_008100</name>
</gene>
<protein>
    <submittedName>
        <fullName evidence="1">Uncharacterized protein</fullName>
    </submittedName>
</protein>
<comment type="caution">
    <text evidence="1">The sequence shown here is derived from an EMBL/GenBank/DDBJ whole genome shotgun (WGS) entry which is preliminary data.</text>
</comment>
<reference evidence="1 2" key="2">
    <citation type="submission" date="2020-03" db="EMBL/GenBank/DDBJ databases">
        <authorList>
            <person name="Ichikawa N."/>
            <person name="Kimura A."/>
            <person name="Kitahashi Y."/>
            <person name="Uohara A."/>
        </authorList>
    </citation>
    <scope>NUCLEOTIDE SEQUENCE [LARGE SCALE GENOMIC DNA]</scope>
    <source>
        <strain evidence="1 2">NBRC 108639</strain>
    </source>
</reference>
<keyword evidence="2" id="KW-1185">Reference proteome</keyword>
<proteinExistence type="predicted"/>
<accession>A0A6V8JZ94</accession>
<dbReference type="AlphaFoldDB" id="A0A6V8JZ94"/>
<name>A0A6V8JZ94_9ACTN</name>
<evidence type="ECO:0000313" key="2">
    <source>
        <dbReference type="Proteomes" id="UP000482800"/>
    </source>
</evidence>
<sequence length="129" mass="14101">MPTRGRPTAVAGAGYPHPVVIDCPTNQSDDKVREVTYELRGRYRTLSATVRPHYEEYPDSVTYVTAVGGFPQRDGVLSRREVGRQQFATMASPQALTAEVHGAAEVTIQIRCESPDGVVVLESARLTRG</sequence>
<dbReference type="EMBL" id="BLPF01000001">
    <property type="protein sequence ID" value="GFJ76630.1"/>
    <property type="molecule type" value="Genomic_DNA"/>
</dbReference>
<organism evidence="1 2">
    <name type="scientific">Phytohabitans houttuyneae</name>
    <dbReference type="NCBI Taxonomy" id="1076126"/>
    <lineage>
        <taxon>Bacteria</taxon>
        <taxon>Bacillati</taxon>
        <taxon>Actinomycetota</taxon>
        <taxon>Actinomycetes</taxon>
        <taxon>Micromonosporales</taxon>
        <taxon>Micromonosporaceae</taxon>
    </lineage>
</organism>
<dbReference type="Proteomes" id="UP000482800">
    <property type="component" value="Unassembled WGS sequence"/>
</dbReference>
<evidence type="ECO:0000313" key="1">
    <source>
        <dbReference type="EMBL" id="GFJ76630.1"/>
    </source>
</evidence>